<sequence>MSCEMVWGEIPLNQSKSCIYIGLLWKKIAQAVCSFPNRGELFTLFARIVAGKSKDFPQFSGQLTQI</sequence>
<protein>
    <submittedName>
        <fullName evidence="1">Uncharacterized protein</fullName>
    </submittedName>
</protein>
<accession>A0A2N5XN63</accession>
<keyword evidence="2" id="KW-1185">Reference proteome</keyword>
<evidence type="ECO:0000313" key="2">
    <source>
        <dbReference type="Proteomes" id="UP000234881"/>
    </source>
</evidence>
<proteinExistence type="predicted"/>
<comment type="caution">
    <text evidence="1">The sequence shown here is derived from an EMBL/GenBank/DDBJ whole genome shotgun (WGS) entry which is preliminary data.</text>
</comment>
<dbReference type="AlphaFoldDB" id="A0A2N5XN63"/>
<dbReference type="Proteomes" id="UP000234881">
    <property type="component" value="Unassembled WGS sequence"/>
</dbReference>
<dbReference type="EMBL" id="PKUQ01000042">
    <property type="protein sequence ID" value="PLW75870.1"/>
    <property type="molecule type" value="Genomic_DNA"/>
</dbReference>
<name>A0A2N5XN63_9HYPH</name>
<gene>
    <name evidence="1" type="ORF">C0081_17355</name>
</gene>
<evidence type="ECO:0000313" key="1">
    <source>
        <dbReference type="EMBL" id="PLW75870.1"/>
    </source>
</evidence>
<organism evidence="1 2">
    <name type="scientific">Cohaesibacter celericrescens</name>
    <dbReference type="NCBI Taxonomy" id="2067669"/>
    <lineage>
        <taxon>Bacteria</taxon>
        <taxon>Pseudomonadati</taxon>
        <taxon>Pseudomonadota</taxon>
        <taxon>Alphaproteobacteria</taxon>
        <taxon>Hyphomicrobiales</taxon>
        <taxon>Cohaesibacteraceae</taxon>
    </lineage>
</organism>
<reference evidence="1 2" key="1">
    <citation type="submission" date="2018-01" db="EMBL/GenBank/DDBJ databases">
        <title>The draft genome sequence of Cohaesibacter sp. H1304.</title>
        <authorList>
            <person name="Wang N.-N."/>
            <person name="Du Z.-J."/>
        </authorList>
    </citation>
    <scope>NUCLEOTIDE SEQUENCE [LARGE SCALE GENOMIC DNA]</scope>
    <source>
        <strain evidence="1 2">H1304</strain>
    </source>
</reference>